<dbReference type="HOGENOM" id="CLU_119129_0_0_1"/>
<dbReference type="EMBL" id="GL996527">
    <property type="protein sequence ID" value="EGV61646.1"/>
    <property type="molecule type" value="Genomic_DNA"/>
</dbReference>
<reference evidence="3 4" key="1">
    <citation type="journal article" date="2011" name="Proc. Natl. Acad. Sci. U.S.A.">
        <title>Comparative genomics of xylose-fermenting fungi for enhanced biofuel production.</title>
        <authorList>
            <person name="Wohlbach D.J."/>
            <person name="Kuo A."/>
            <person name="Sato T.K."/>
            <person name="Potts K.M."/>
            <person name="Salamov A.A."/>
            <person name="LaButti K.M."/>
            <person name="Sun H."/>
            <person name="Clum A."/>
            <person name="Pangilinan J.L."/>
            <person name="Lindquist E.A."/>
            <person name="Lucas S."/>
            <person name="Lapidus A."/>
            <person name="Jin M."/>
            <person name="Gunawan C."/>
            <person name="Balan V."/>
            <person name="Dale B.E."/>
            <person name="Jeffries T.W."/>
            <person name="Zinkel R."/>
            <person name="Barry K.W."/>
            <person name="Grigoriev I.V."/>
            <person name="Gasch A.P."/>
        </authorList>
    </citation>
    <scope>NUCLEOTIDE SEQUENCE [LARGE SCALE GENOMIC DNA]</scope>
    <source>
        <strain evidence="4">ATCC 10573 / BCRC 21748 / CBS 615 / JCM 9827 / NBRC 10315 / NRRL Y-1498 / VKM Y-70</strain>
    </source>
</reference>
<accession>G3B7L7</accession>
<evidence type="ECO:0000313" key="4">
    <source>
        <dbReference type="Proteomes" id="UP000000707"/>
    </source>
</evidence>
<keyword evidence="2" id="KW-1133">Transmembrane helix</keyword>
<dbReference type="eggNOG" id="ENOG502SX3Y">
    <property type="taxonomic scope" value="Eukaryota"/>
</dbReference>
<dbReference type="AlphaFoldDB" id="G3B7L7"/>
<protein>
    <submittedName>
        <fullName evidence="3">Uncharacterized protein</fullName>
    </submittedName>
</protein>
<name>G3B7L7_CANTC</name>
<keyword evidence="2" id="KW-0472">Membrane</keyword>
<feature type="region of interest" description="Disordered" evidence="1">
    <location>
        <begin position="1"/>
        <end position="31"/>
    </location>
</feature>
<dbReference type="Proteomes" id="UP000000707">
    <property type="component" value="Unassembled WGS sequence"/>
</dbReference>
<evidence type="ECO:0000256" key="2">
    <source>
        <dbReference type="SAM" id="Phobius"/>
    </source>
</evidence>
<keyword evidence="4" id="KW-1185">Reference proteome</keyword>
<organism evidence="4">
    <name type="scientific">Candida tenuis (strain ATCC 10573 / BCRC 21748 / CBS 615 / JCM 9827 / NBRC 10315 / NRRL Y-1498 / VKM Y-70)</name>
    <name type="common">Yeast</name>
    <name type="synonym">Yamadazyma tenuis</name>
    <dbReference type="NCBI Taxonomy" id="590646"/>
    <lineage>
        <taxon>Eukaryota</taxon>
        <taxon>Fungi</taxon>
        <taxon>Dikarya</taxon>
        <taxon>Ascomycota</taxon>
        <taxon>Saccharomycotina</taxon>
        <taxon>Pichiomycetes</taxon>
        <taxon>Debaryomycetaceae</taxon>
        <taxon>Yamadazyma</taxon>
    </lineage>
</organism>
<gene>
    <name evidence="3" type="ORF">CANTEDRAFT_107586</name>
</gene>
<feature type="transmembrane region" description="Helical" evidence="2">
    <location>
        <begin position="57"/>
        <end position="78"/>
    </location>
</feature>
<proteinExistence type="predicted"/>
<dbReference type="OrthoDB" id="3784821at2759"/>
<sequence length="146" mass="17199">MSKFQNSTFHREGKQPQKPKPKASPLSDQPQSEFIQELVETGRANWKRAPPEVKKRYNGIFLILFSLPILFMSTSELVRRLEGGSTKKVRQGELLDNKEIRRYDEVEKWQVEKNSIMYKVFGRDFFLDGFTSKTMKKEETVHKDKK</sequence>
<keyword evidence="2" id="KW-0812">Transmembrane</keyword>
<evidence type="ECO:0000256" key="1">
    <source>
        <dbReference type="SAM" id="MobiDB-lite"/>
    </source>
</evidence>
<evidence type="ECO:0000313" key="3">
    <source>
        <dbReference type="EMBL" id="EGV61646.1"/>
    </source>
</evidence>